<evidence type="ECO:0000256" key="4">
    <source>
        <dbReference type="RuleBase" id="RU004514"/>
    </source>
</evidence>
<dbReference type="RefSeq" id="WP_109792768.1">
    <property type="nucleotide sequence ID" value="NZ_PHIG01000006.1"/>
</dbReference>
<dbReference type="EMBL" id="PHIG01000006">
    <property type="protein sequence ID" value="PJK31300.1"/>
    <property type="molecule type" value="Genomic_DNA"/>
</dbReference>
<feature type="domain" description="Alanine racemase N-terminal" evidence="5">
    <location>
        <begin position="15"/>
        <end position="224"/>
    </location>
</feature>
<dbReference type="OrthoDB" id="9804072at2"/>
<comment type="function">
    <text evidence="2">Pyridoxal 5'-phosphate (PLP)-binding protein, which is involved in PLP homeostasis.</text>
</comment>
<name>A0A2M9G6G7_9PROT</name>
<evidence type="ECO:0000259" key="5">
    <source>
        <dbReference type="Pfam" id="PF01168"/>
    </source>
</evidence>
<dbReference type="PANTHER" id="PTHR10146:SF14">
    <property type="entry name" value="PYRIDOXAL PHOSPHATE HOMEOSTASIS PROTEIN"/>
    <property type="match status" value="1"/>
</dbReference>
<keyword evidence="1 2" id="KW-0663">Pyridoxal phosphate</keyword>
<evidence type="ECO:0000256" key="3">
    <source>
        <dbReference type="PIRSR" id="PIRSR004848-1"/>
    </source>
</evidence>
<dbReference type="GO" id="GO:0030170">
    <property type="term" value="F:pyridoxal phosphate binding"/>
    <property type="evidence" value="ECO:0007669"/>
    <property type="project" value="UniProtKB-UniRule"/>
</dbReference>
<dbReference type="AlphaFoldDB" id="A0A2M9G6G7"/>
<comment type="caution">
    <text evidence="6">The sequence shown here is derived from an EMBL/GenBank/DDBJ whole genome shotgun (WGS) entry which is preliminary data.</text>
</comment>
<sequence length="225" mass="24265">MSELDHSIAAGLSEVRERIAAAARDAGRDPAEITLIAVSKTFGAERIEPAIAAGQRVFGENRLQESEEKWPALRAAHPGLELHMIGGLQSRKVEGAVALFDVIHTIDRDKVAKAAAKAMAEQDRRPSVMVQINTGEEPQKSGVPPAEADRFIEACREVHGLPVTGLMCIPPLDEEPAPHFALLKKIAERNDLRQLSMGMSADFEVAIAFGATHVRVGTAIFGHRG</sequence>
<reference evidence="6 7" key="1">
    <citation type="submission" date="2017-11" db="EMBL/GenBank/DDBJ databases">
        <title>Draft genome sequence of Rhizobiales bacterium SY3-13.</title>
        <authorList>
            <person name="Sun C."/>
        </authorList>
    </citation>
    <scope>NUCLEOTIDE SEQUENCE [LARGE SCALE GENOMIC DNA]</scope>
    <source>
        <strain evidence="6 7">SY3-13</strain>
    </source>
</reference>
<protein>
    <recommendedName>
        <fullName evidence="2">Pyridoxal phosphate homeostasis protein</fullName>
        <shortName evidence="2">PLP homeostasis protein</shortName>
    </recommendedName>
</protein>
<dbReference type="PIRSF" id="PIRSF004848">
    <property type="entry name" value="YBL036c_PLPDEIII"/>
    <property type="match status" value="1"/>
</dbReference>
<dbReference type="PANTHER" id="PTHR10146">
    <property type="entry name" value="PROLINE SYNTHETASE CO-TRANSCRIBED BACTERIAL HOMOLOG PROTEIN"/>
    <property type="match status" value="1"/>
</dbReference>
<dbReference type="FunFam" id="3.20.20.10:FF:000018">
    <property type="entry name" value="Pyridoxal phosphate homeostasis protein"/>
    <property type="match status" value="1"/>
</dbReference>
<dbReference type="CDD" id="cd00635">
    <property type="entry name" value="PLPDE_III_YBL036c_like"/>
    <property type="match status" value="1"/>
</dbReference>
<feature type="modified residue" description="N6-(pyridoxal phosphate)lysine" evidence="2 3">
    <location>
        <position position="40"/>
    </location>
</feature>
<organism evidence="6 7">
    <name type="scientific">Minwuia thermotolerans</name>
    <dbReference type="NCBI Taxonomy" id="2056226"/>
    <lineage>
        <taxon>Bacteria</taxon>
        <taxon>Pseudomonadati</taxon>
        <taxon>Pseudomonadota</taxon>
        <taxon>Alphaproteobacteria</taxon>
        <taxon>Minwuiales</taxon>
        <taxon>Minwuiaceae</taxon>
        <taxon>Minwuia</taxon>
    </lineage>
</organism>
<evidence type="ECO:0000256" key="2">
    <source>
        <dbReference type="HAMAP-Rule" id="MF_02087"/>
    </source>
</evidence>
<gene>
    <name evidence="6" type="ORF">CVT23_02240</name>
</gene>
<dbReference type="Pfam" id="PF01168">
    <property type="entry name" value="Ala_racemase_N"/>
    <property type="match status" value="1"/>
</dbReference>
<accession>A0A2M9G6G7</accession>
<dbReference type="Gene3D" id="3.20.20.10">
    <property type="entry name" value="Alanine racemase"/>
    <property type="match status" value="1"/>
</dbReference>
<dbReference type="HAMAP" id="MF_02087">
    <property type="entry name" value="PLP_homeostasis"/>
    <property type="match status" value="1"/>
</dbReference>
<evidence type="ECO:0000256" key="1">
    <source>
        <dbReference type="ARBA" id="ARBA00022898"/>
    </source>
</evidence>
<dbReference type="InterPro" id="IPR011078">
    <property type="entry name" value="PyrdxlP_homeostasis"/>
</dbReference>
<comment type="similarity">
    <text evidence="2 4">Belongs to the pyridoxal phosphate-binding protein YggS/PROSC family.</text>
</comment>
<keyword evidence="7" id="KW-1185">Reference proteome</keyword>
<dbReference type="InterPro" id="IPR001608">
    <property type="entry name" value="Ala_racemase_N"/>
</dbReference>
<dbReference type="Proteomes" id="UP000229498">
    <property type="component" value="Unassembled WGS sequence"/>
</dbReference>
<dbReference type="InterPro" id="IPR029066">
    <property type="entry name" value="PLP-binding_barrel"/>
</dbReference>
<comment type="cofactor">
    <cofactor evidence="3">
        <name>pyridoxal 5'-phosphate</name>
        <dbReference type="ChEBI" id="CHEBI:597326"/>
    </cofactor>
</comment>
<proteinExistence type="inferred from homology"/>
<evidence type="ECO:0000313" key="6">
    <source>
        <dbReference type="EMBL" id="PJK31300.1"/>
    </source>
</evidence>
<evidence type="ECO:0000313" key="7">
    <source>
        <dbReference type="Proteomes" id="UP000229498"/>
    </source>
</evidence>
<dbReference type="NCBIfam" id="TIGR00044">
    <property type="entry name" value="YggS family pyridoxal phosphate-dependent enzyme"/>
    <property type="match status" value="1"/>
</dbReference>
<dbReference type="SUPFAM" id="SSF51419">
    <property type="entry name" value="PLP-binding barrel"/>
    <property type="match status" value="1"/>
</dbReference>